<evidence type="ECO:0000256" key="3">
    <source>
        <dbReference type="PROSITE-ProRule" id="PRU00221"/>
    </source>
</evidence>
<dbReference type="InterPro" id="IPR036322">
    <property type="entry name" value="WD40_repeat_dom_sf"/>
</dbReference>
<evidence type="ECO:0000256" key="5">
    <source>
        <dbReference type="SAM" id="MobiDB-lite"/>
    </source>
</evidence>
<dbReference type="InterPro" id="IPR040324">
    <property type="entry name" value="WDR44/Dgr2"/>
</dbReference>
<name>A0AAD5E270_UMBRA</name>
<feature type="region of interest" description="Disordered" evidence="5">
    <location>
        <begin position="38"/>
        <end position="89"/>
    </location>
</feature>
<evidence type="ECO:0000313" key="7">
    <source>
        <dbReference type="Proteomes" id="UP001206595"/>
    </source>
</evidence>
<dbReference type="PROSITE" id="PS50082">
    <property type="entry name" value="WD_REPEATS_2"/>
    <property type="match status" value="4"/>
</dbReference>
<dbReference type="GeneID" id="75917125"/>
<dbReference type="InterPro" id="IPR015943">
    <property type="entry name" value="WD40/YVTN_repeat-like_dom_sf"/>
</dbReference>
<dbReference type="AlphaFoldDB" id="A0AAD5E270"/>
<protein>
    <recommendedName>
        <fullName evidence="8">WD40 repeat-like protein</fullName>
    </recommendedName>
</protein>
<dbReference type="PANTHER" id="PTHR14221:SF0">
    <property type="entry name" value="WD REPEAT-CONTAINING PROTEIN 44"/>
    <property type="match status" value="1"/>
</dbReference>
<keyword evidence="1 3" id="KW-0853">WD repeat</keyword>
<feature type="repeat" description="WD" evidence="3">
    <location>
        <begin position="345"/>
        <end position="368"/>
    </location>
</feature>
<reference evidence="6" key="1">
    <citation type="submission" date="2021-06" db="EMBL/GenBank/DDBJ databases">
        <authorList>
            <consortium name="DOE Joint Genome Institute"/>
            <person name="Mondo S.J."/>
            <person name="Amses K.R."/>
            <person name="Simmons D.R."/>
            <person name="Longcore J.E."/>
            <person name="Seto K."/>
            <person name="Alves G.H."/>
            <person name="Bonds A.E."/>
            <person name="Quandt C.A."/>
            <person name="Davis W.J."/>
            <person name="Chang Y."/>
            <person name="Letcher P.M."/>
            <person name="Powell M.J."/>
            <person name="Kuo A."/>
            <person name="Labutti K."/>
            <person name="Pangilinan J."/>
            <person name="Andreopoulos W."/>
            <person name="Tritt A."/>
            <person name="Riley R."/>
            <person name="Hundley H."/>
            <person name="Johnson J."/>
            <person name="Lipzen A."/>
            <person name="Barry K."/>
            <person name="Berbee M.L."/>
            <person name="Buchler N.E."/>
            <person name="Grigoriev I.V."/>
            <person name="Spatafora J.W."/>
            <person name="Stajich J.E."/>
            <person name="James T.Y."/>
        </authorList>
    </citation>
    <scope>NUCLEOTIDE SEQUENCE</scope>
    <source>
        <strain evidence="6">AG</strain>
    </source>
</reference>
<dbReference type="PRINTS" id="PR00320">
    <property type="entry name" value="GPROTEINBRPT"/>
</dbReference>
<feature type="repeat" description="WD" evidence="3">
    <location>
        <begin position="164"/>
        <end position="204"/>
    </location>
</feature>
<comment type="caution">
    <text evidence="6">The sequence shown here is derived from an EMBL/GenBank/DDBJ whole genome shotgun (WGS) entry which is preliminary data.</text>
</comment>
<evidence type="ECO:0008006" key="8">
    <source>
        <dbReference type="Google" id="ProtNLM"/>
    </source>
</evidence>
<organism evidence="6 7">
    <name type="scientific">Umbelopsis ramanniana AG</name>
    <dbReference type="NCBI Taxonomy" id="1314678"/>
    <lineage>
        <taxon>Eukaryota</taxon>
        <taxon>Fungi</taxon>
        <taxon>Fungi incertae sedis</taxon>
        <taxon>Mucoromycota</taxon>
        <taxon>Mucoromycotina</taxon>
        <taxon>Umbelopsidomycetes</taxon>
        <taxon>Umbelopsidales</taxon>
        <taxon>Umbelopsidaceae</taxon>
        <taxon>Umbelopsis</taxon>
    </lineage>
</organism>
<dbReference type="Pfam" id="PF00400">
    <property type="entry name" value="WD40"/>
    <property type="match status" value="4"/>
</dbReference>
<feature type="compositionally biased region" description="Low complexity" evidence="5">
    <location>
        <begin position="57"/>
        <end position="81"/>
    </location>
</feature>
<dbReference type="EMBL" id="MU620960">
    <property type="protein sequence ID" value="KAI8576208.1"/>
    <property type="molecule type" value="Genomic_DNA"/>
</dbReference>
<reference evidence="6" key="2">
    <citation type="journal article" date="2022" name="Proc. Natl. Acad. Sci. U.S.A.">
        <title>Diploid-dominant life cycles characterize the early evolution of Fungi.</title>
        <authorList>
            <person name="Amses K.R."/>
            <person name="Simmons D.R."/>
            <person name="Longcore J.E."/>
            <person name="Mondo S.J."/>
            <person name="Seto K."/>
            <person name="Jeronimo G.H."/>
            <person name="Bonds A.E."/>
            <person name="Quandt C.A."/>
            <person name="Davis W.J."/>
            <person name="Chang Y."/>
            <person name="Federici B.A."/>
            <person name="Kuo A."/>
            <person name="LaButti K."/>
            <person name="Pangilinan J."/>
            <person name="Andreopoulos W."/>
            <person name="Tritt A."/>
            <person name="Riley R."/>
            <person name="Hundley H."/>
            <person name="Johnson J."/>
            <person name="Lipzen A."/>
            <person name="Barry K."/>
            <person name="Lang B.F."/>
            <person name="Cuomo C.A."/>
            <person name="Buchler N.E."/>
            <person name="Grigoriev I.V."/>
            <person name="Spatafora J.W."/>
            <person name="Stajich J.E."/>
            <person name="James T.Y."/>
        </authorList>
    </citation>
    <scope>NUCLEOTIDE SEQUENCE</scope>
    <source>
        <strain evidence="6">AG</strain>
    </source>
</reference>
<feature type="repeat" description="WD" evidence="3">
    <location>
        <begin position="112"/>
        <end position="146"/>
    </location>
</feature>
<dbReference type="PANTHER" id="PTHR14221">
    <property type="entry name" value="WD REPEAT DOMAIN 44"/>
    <property type="match status" value="1"/>
</dbReference>
<evidence type="ECO:0000256" key="1">
    <source>
        <dbReference type="ARBA" id="ARBA00022574"/>
    </source>
</evidence>
<keyword evidence="4" id="KW-0175">Coiled coil</keyword>
<feature type="coiled-coil region" evidence="4">
    <location>
        <begin position="401"/>
        <end position="434"/>
    </location>
</feature>
<evidence type="ECO:0000256" key="2">
    <source>
        <dbReference type="ARBA" id="ARBA00022737"/>
    </source>
</evidence>
<keyword evidence="7" id="KW-1185">Reference proteome</keyword>
<dbReference type="RefSeq" id="XP_051441212.1">
    <property type="nucleotide sequence ID" value="XM_051591782.1"/>
</dbReference>
<dbReference type="SUPFAM" id="SSF50978">
    <property type="entry name" value="WD40 repeat-like"/>
    <property type="match status" value="1"/>
</dbReference>
<evidence type="ECO:0000313" key="6">
    <source>
        <dbReference type="EMBL" id="KAI8576208.1"/>
    </source>
</evidence>
<feature type="compositionally biased region" description="Polar residues" evidence="5">
    <location>
        <begin position="41"/>
        <end position="52"/>
    </location>
</feature>
<dbReference type="SMART" id="SM00320">
    <property type="entry name" value="WD40"/>
    <property type="match status" value="7"/>
</dbReference>
<dbReference type="Proteomes" id="UP001206595">
    <property type="component" value="Unassembled WGS sequence"/>
</dbReference>
<keyword evidence="2" id="KW-0677">Repeat</keyword>
<evidence type="ECO:0000256" key="4">
    <source>
        <dbReference type="SAM" id="Coils"/>
    </source>
</evidence>
<dbReference type="InterPro" id="IPR001680">
    <property type="entry name" value="WD40_rpt"/>
</dbReference>
<dbReference type="Gene3D" id="2.130.10.10">
    <property type="entry name" value="YVTN repeat-like/Quinoprotein amine dehydrogenase"/>
    <property type="match status" value="1"/>
</dbReference>
<dbReference type="PROSITE" id="PS50294">
    <property type="entry name" value="WD_REPEATS_REGION"/>
    <property type="match status" value="3"/>
</dbReference>
<accession>A0AAD5E270</accession>
<gene>
    <name evidence="6" type="ORF">K450DRAFT_258108</name>
</gene>
<sequence>MPPSQSSACHVRFDDHLLSPMASSISFPEYPTHKPLKSALRRSSVQLSTSPRMSALPSNDSRISLSSSLDSSKAPKSNSSRKTVKTKSKNKKKDFQAFYLNQTLSDPLNGLLDVTADPVLNMKFSQDGSYLATASKGGIIRIWQLSPDSYSIDELFVTKPIQEFTSHKAAVLDLSWSKNNFLLSSSMDKTVRLWHVERSECLCIFQHYDIVTCVEFHPKDDRFFLSGSIDAKLRIWNIPGQRVHVWNKISDTHMITAAGFTKDGTKVCAGSAMGAFFVYSATTLELEHEISLGTDRKVTGIEYSPTHPSMVLVSSNDCMVRLVNCDNQKSICNFKGSVNTKMQISASFSDDGKYVVCGSEDRRVYIWKTMAQFYHQETTDDSVTDTETSSVKTDATEPMTKKQLKEIAKRQKEIAKQEKKAEKARKKEEKLLIKKLAKNEPESFEAHKHTVISAVMAPMKTRQLLAVDGVVMITADETGCIRIWTCTSTTDSDQSSSSEKSS</sequence>
<feature type="repeat" description="WD" evidence="3">
    <location>
        <begin position="204"/>
        <end position="238"/>
    </location>
</feature>
<dbReference type="InterPro" id="IPR020472">
    <property type="entry name" value="WD40_PAC1"/>
</dbReference>
<proteinExistence type="predicted"/>